<evidence type="ECO:0000313" key="2">
    <source>
        <dbReference type="Proteomes" id="UP001055811"/>
    </source>
</evidence>
<reference evidence="1 2" key="2">
    <citation type="journal article" date="2022" name="Mol. Ecol. Resour.">
        <title>The genomes of chicory, endive, great burdock and yacon provide insights into Asteraceae paleo-polyploidization history and plant inulin production.</title>
        <authorList>
            <person name="Fan W."/>
            <person name="Wang S."/>
            <person name="Wang H."/>
            <person name="Wang A."/>
            <person name="Jiang F."/>
            <person name="Liu H."/>
            <person name="Zhao H."/>
            <person name="Xu D."/>
            <person name="Zhang Y."/>
        </authorList>
    </citation>
    <scope>NUCLEOTIDE SEQUENCE [LARGE SCALE GENOMIC DNA]</scope>
    <source>
        <strain evidence="2">cv. Punajuju</strain>
        <tissue evidence="1">Leaves</tissue>
    </source>
</reference>
<name>A0ACB9F9N1_CICIN</name>
<dbReference type="EMBL" id="CM042011">
    <property type="protein sequence ID" value="KAI3767536.1"/>
    <property type="molecule type" value="Genomic_DNA"/>
</dbReference>
<evidence type="ECO:0000313" key="1">
    <source>
        <dbReference type="EMBL" id="KAI3767536.1"/>
    </source>
</evidence>
<dbReference type="Proteomes" id="UP001055811">
    <property type="component" value="Linkage Group LG03"/>
</dbReference>
<sequence>MDVEGTEFDLIHKMVETGAICLIDEMFLKCHYNRWERCCKGERSSKYHKEYNECMELFSSLREKGVLLHYIDNKIVSDMKNRVLDKIQYAVVSGVFPVREQYAVVATYVWFVTEKMRETV</sequence>
<organism evidence="1 2">
    <name type="scientific">Cichorium intybus</name>
    <name type="common">Chicory</name>
    <dbReference type="NCBI Taxonomy" id="13427"/>
    <lineage>
        <taxon>Eukaryota</taxon>
        <taxon>Viridiplantae</taxon>
        <taxon>Streptophyta</taxon>
        <taxon>Embryophyta</taxon>
        <taxon>Tracheophyta</taxon>
        <taxon>Spermatophyta</taxon>
        <taxon>Magnoliopsida</taxon>
        <taxon>eudicotyledons</taxon>
        <taxon>Gunneridae</taxon>
        <taxon>Pentapetalae</taxon>
        <taxon>asterids</taxon>
        <taxon>campanulids</taxon>
        <taxon>Asterales</taxon>
        <taxon>Asteraceae</taxon>
        <taxon>Cichorioideae</taxon>
        <taxon>Cichorieae</taxon>
        <taxon>Cichoriinae</taxon>
        <taxon>Cichorium</taxon>
    </lineage>
</organism>
<protein>
    <submittedName>
        <fullName evidence="1">Uncharacterized protein</fullName>
    </submittedName>
</protein>
<proteinExistence type="predicted"/>
<accession>A0ACB9F9N1</accession>
<gene>
    <name evidence="1" type="ORF">L2E82_17729</name>
</gene>
<reference evidence="2" key="1">
    <citation type="journal article" date="2022" name="Mol. Ecol. Resour.">
        <title>The genomes of chicory, endive, great burdock and yacon provide insights into Asteraceae palaeo-polyploidization history and plant inulin production.</title>
        <authorList>
            <person name="Fan W."/>
            <person name="Wang S."/>
            <person name="Wang H."/>
            <person name="Wang A."/>
            <person name="Jiang F."/>
            <person name="Liu H."/>
            <person name="Zhao H."/>
            <person name="Xu D."/>
            <person name="Zhang Y."/>
        </authorList>
    </citation>
    <scope>NUCLEOTIDE SEQUENCE [LARGE SCALE GENOMIC DNA]</scope>
    <source>
        <strain evidence="2">cv. Punajuju</strain>
    </source>
</reference>
<keyword evidence="2" id="KW-1185">Reference proteome</keyword>
<comment type="caution">
    <text evidence="1">The sequence shown here is derived from an EMBL/GenBank/DDBJ whole genome shotgun (WGS) entry which is preliminary data.</text>
</comment>